<proteinExistence type="predicted"/>
<keyword evidence="2" id="KW-1185">Reference proteome</keyword>
<dbReference type="RefSeq" id="WP_245919744.1">
    <property type="nucleotide sequence ID" value="NZ_CP022163.1"/>
</dbReference>
<dbReference type="EMBL" id="CP022163">
    <property type="protein sequence ID" value="ATB29349.1"/>
    <property type="molecule type" value="Genomic_DNA"/>
</dbReference>
<dbReference type="KEGG" id="mbd:MEBOL_002798"/>
<protein>
    <recommendedName>
        <fullName evidence="3">DUF3396 domain-containing protein</fullName>
    </recommendedName>
</protein>
<organism evidence="1 2">
    <name type="scientific">Melittangium boletus DSM 14713</name>
    <dbReference type="NCBI Taxonomy" id="1294270"/>
    <lineage>
        <taxon>Bacteria</taxon>
        <taxon>Pseudomonadati</taxon>
        <taxon>Myxococcota</taxon>
        <taxon>Myxococcia</taxon>
        <taxon>Myxococcales</taxon>
        <taxon>Cystobacterineae</taxon>
        <taxon>Archangiaceae</taxon>
        <taxon>Melittangium</taxon>
    </lineage>
</organism>
<dbReference type="Pfam" id="PF11876">
    <property type="entry name" value="TsiV"/>
    <property type="match status" value="1"/>
</dbReference>
<evidence type="ECO:0008006" key="3">
    <source>
        <dbReference type="Google" id="ProtNLM"/>
    </source>
</evidence>
<accession>A0A250IBX8</accession>
<dbReference type="InterPro" id="IPR021815">
    <property type="entry name" value="TsiV"/>
</dbReference>
<name>A0A250IBX8_9BACT</name>
<dbReference type="AlphaFoldDB" id="A0A250IBX8"/>
<evidence type="ECO:0000313" key="1">
    <source>
        <dbReference type="EMBL" id="ATB29349.1"/>
    </source>
</evidence>
<evidence type="ECO:0000313" key="2">
    <source>
        <dbReference type="Proteomes" id="UP000217289"/>
    </source>
</evidence>
<reference evidence="1 2" key="1">
    <citation type="submission" date="2017-06" db="EMBL/GenBank/DDBJ databases">
        <authorList>
            <person name="Kim H.J."/>
            <person name="Triplett B.A."/>
        </authorList>
    </citation>
    <scope>NUCLEOTIDE SEQUENCE [LARGE SCALE GENOMIC DNA]</scope>
    <source>
        <strain evidence="1 2">DSM 14713</strain>
    </source>
</reference>
<dbReference type="Proteomes" id="UP000217289">
    <property type="component" value="Chromosome"/>
</dbReference>
<sequence>MNKRCPTLRIHHPRMGALVFREAVSIFFHMPYAHREIARQVRQSLETYLHWVGPNTLTCYPDEHGYFQELDATGWEVIQHQLRDEGGGIVELDETPDEVSGYRFEYRGINPRDNATPFSGCTVAFWLPTEYLEEKGPGPVRELALTLGHILPFNSGHAGYSFNYIAPPPGFAELALRHPGIDHLRLNGLPEHLGHQVRSPHWLTFLGPPVLGELGGTEGLSTRLRTPGTTVQAMGHERAVVSLGEWPEAGDTTKGDTLPAYRELARVLEPWLYHRPYFGRDPREEAELRRWERRFLD</sequence>
<gene>
    <name evidence="1" type="ORF">MEBOL_002798</name>
</gene>